<accession>I1I2Q7</accession>
<dbReference type="GO" id="GO:0005737">
    <property type="term" value="C:cytoplasm"/>
    <property type="evidence" value="ECO:0000318"/>
    <property type="project" value="GO_Central"/>
</dbReference>
<dbReference type="PANTHER" id="PTHR13620:SF59">
    <property type="entry name" value="POLYNUCLEOTIDYL TRANSFERASE, RIBONUCLEASE H-LIKE SUPERFAMILY PROTEIN"/>
    <property type="match status" value="1"/>
</dbReference>
<organism evidence="5">
    <name type="scientific">Brachypodium distachyon</name>
    <name type="common">Purple false brome</name>
    <name type="synonym">Trachynia distachya</name>
    <dbReference type="NCBI Taxonomy" id="15368"/>
    <lineage>
        <taxon>Eukaryota</taxon>
        <taxon>Viridiplantae</taxon>
        <taxon>Streptophyta</taxon>
        <taxon>Embryophyta</taxon>
        <taxon>Tracheophyta</taxon>
        <taxon>Spermatophyta</taxon>
        <taxon>Magnoliopsida</taxon>
        <taxon>Liliopsida</taxon>
        <taxon>Poales</taxon>
        <taxon>Poaceae</taxon>
        <taxon>BOP clade</taxon>
        <taxon>Pooideae</taxon>
        <taxon>Stipodae</taxon>
        <taxon>Brachypodieae</taxon>
        <taxon>Brachypodium</taxon>
    </lineage>
</organism>
<dbReference type="OMA" id="NISKSNW"/>
<feature type="compositionally biased region" description="Acidic residues" evidence="3">
    <location>
        <begin position="74"/>
        <end position="97"/>
    </location>
</feature>
<dbReference type="AlphaFoldDB" id="I1I2Q7"/>
<dbReference type="KEGG" id="bdi:104584089"/>
<evidence type="ECO:0000256" key="2">
    <source>
        <dbReference type="ARBA" id="ARBA00022801"/>
    </source>
</evidence>
<evidence type="ECO:0000256" key="3">
    <source>
        <dbReference type="SAM" id="MobiDB-lite"/>
    </source>
</evidence>
<dbReference type="OrthoDB" id="756480at2759"/>
<name>I1I2Q7_BRADI</name>
<dbReference type="GeneID" id="104584089"/>
<feature type="region of interest" description="Disordered" evidence="3">
    <location>
        <begin position="69"/>
        <end position="103"/>
    </location>
</feature>
<dbReference type="STRING" id="15368.I1I2Q7"/>
<reference evidence="6" key="3">
    <citation type="submission" date="2018-08" db="UniProtKB">
        <authorList>
            <consortium name="EnsemblPlants"/>
        </authorList>
    </citation>
    <scope>IDENTIFICATION</scope>
    <source>
        <strain evidence="6">cv. Bd21</strain>
    </source>
</reference>
<dbReference type="InterPro" id="IPR036397">
    <property type="entry name" value="RNaseH_sf"/>
</dbReference>
<sequence length="245" mass="26587">MAAAVSARLRHSTRTHDDYEVRVAGRGTVTVTPAVARCWVYTTLWRGRRRLHSGMGLTVGLGVQWTPPFLDSSSSDDESEPDGGESEPDSSDNDGGSESELRPGTLQLCSGHRCLVFQIAQAADNADGAAIPAILSRFLDDPRVAFVGYNVRSDCRKLSAHHGLEDRCARELREVTGMGNASMAGMAERLLGWGGVKKDKRVGVSRWHARDLSEEQVFYACHDACLSYCLGARVGVMPDSDPASY</sequence>
<dbReference type="RefSeq" id="XP_010236514.1">
    <property type="nucleotide sequence ID" value="XM_010238212.2"/>
</dbReference>
<dbReference type="FunFam" id="3.30.420.10:FF:000379">
    <property type="match status" value="1"/>
</dbReference>
<dbReference type="Pfam" id="PF01612">
    <property type="entry name" value="DNA_pol_A_exo1"/>
    <property type="match status" value="1"/>
</dbReference>
<dbReference type="InterPro" id="IPR051132">
    <property type="entry name" value="3-5_Exonuclease_domain"/>
</dbReference>
<dbReference type="GO" id="GO:0005634">
    <property type="term" value="C:nucleus"/>
    <property type="evidence" value="ECO:0000318"/>
    <property type="project" value="GO_Central"/>
</dbReference>
<proteinExistence type="predicted"/>
<keyword evidence="7" id="KW-1185">Reference proteome</keyword>
<dbReference type="eggNOG" id="KOG4373">
    <property type="taxonomic scope" value="Eukaryota"/>
</dbReference>
<reference evidence="5" key="2">
    <citation type="submission" date="2017-06" db="EMBL/GenBank/DDBJ databases">
        <title>WGS assembly of Brachypodium distachyon.</title>
        <authorList>
            <consortium name="The International Brachypodium Initiative"/>
            <person name="Lucas S."/>
            <person name="Harmon-Smith M."/>
            <person name="Lail K."/>
            <person name="Tice H."/>
            <person name="Grimwood J."/>
            <person name="Bruce D."/>
            <person name="Barry K."/>
            <person name="Shu S."/>
            <person name="Lindquist E."/>
            <person name="Wang M."/>
            <person name="Pitluck S."/>
            <person name="Vogel J.P."/>
            <person name="Garvin D.F."/>
            <person name="Mockler T.C."/>
            <person name="Schmutz J."/>
            <person name="Rokhsar D."/>
            <person name="Bevan M.W."/>
        </authorList>
    </citation>
    <scope>NUCLEOTIDE SEQUENCE</scope>
    <source>
        <strain evidence="5">Bd21</strain>
    </source>
</reference>
<keyword evidence="1" id="KW-0540">Nuclease</keyword>
<dbReference type="InterPro" id="IPR002562">
    <property type="entry name" value="3'-5'_exonuclease_dom"/>
</dbReference>
<dbReference type="PANTHER" id="PTHR13620">
    <property type="entry name" value="3-5 EXONUCLEASE"/>
    <property type="match status" value="1"/>
</dbReference>
<keyword evidence="2" id="KW-0378">Hydrolase</keyword>
<dbReference type="GO" id="GO:0006139">
    <property type="term" value="P:nucleobase-containing compound metabolic process"/>
    <property type="evidence" value="ECO:0007669"/>
    <property type="project" value="InterPro"/>
</dbReference>
<gene>
    <name evidence="6" type="primary">LOC104584089</name>
    <name evidence="5" type="ORF">BRADI_3g20170v3</name>
</gene>
<dbReference type="GO" id="GO:0003676">
    <property type="term" value="F:nucleic acid binding"/>
    <property type="evidence" value="ECO:0007669"/>
    <property type="project" value="InterPro"/>
</dbReference>
<dbReference type="EMBL" id="CM000882">
    <property type="protein sequence ID" value="KQJ96004.1"/>
    <property type="molecule type" value="Genomic_DNA"/>
</dbReference>
<evidence type="ECO:0000313" key="7">
    <source>
        <dbReference type="Proteomes" id="UP000008810"/>
    </source>
</evidence>
<dbReference type="SUPFAM" id="SSF53098">
    <property type="entry name" value="Ribonuclease H-like"/>
    <property type="match status" value="1"/>
</dbReference>
<evidence type="ECO:0000313" key="5">
    <source>
        <dbReference type="EMBL" id="KQJ96004.1"/>
    </source>
</evidence>
<dbReference type="HOGENOM" id="CLU_049674_4_0_1"/>
<dbReference type="EnsemblPlants" id="KQJ96004">
    <property type="protein sequence ID" value="KQJ96004"/>
    <property type="gene ID" value="BRADI_3g20170v3"/>
</dbReference>
<dbReference type="Gene3D" id="3.30.420.10">
    <property type="entry name" value="Ribonuclease H-like superfamily/Ribonuclease H"/>
    <property type="match status" value="1"/>
</dbReference>
<dbReference type="InterPro" id="IPR012337">
    <property type="entry name" value="RNaseH-like_sf"/>
</dbReference>
<evidence type="ECO:0000313" key="6">
    <source>
        <dbReference type="EnsemblPlants" id="KQJ96004"/>
    </source>
</evidence>
<dbReference type="Proteomes" id="UP000008810">
    <property type="component" value="Chromosome 3"/>
</dbReference>
<reference evidence="5 6" key="1">
    <citation type="journal article" date="2010" name="Nature">
        <title>Genome sequencing and analysis of the model grass Brachypodium distachyon.</title>
        <authorList>
            <consortium name="International Brachypodium Initiative"/>
        </authorList>
    </citation>
    <scope>NUCLEOTIDE SEQUENCE [LARGE SCALE GENOMIC DNA]</scope>
    <source>
        <strain evidence="5">Bd21</strain>
        <strain evidence="6">cv. Bd21</strain>
    </source>
</reference>
<evidence type="ECO:0000259" key="4">
    <source>
        <dbReference type="Pfam" id="PF01612"/>
    </source>
</evidence>
<feature type="domain" description="3'-5' exonuclease" evidence="4">
    <location>
        <begin position="105"/>
        <end position="226"/>
    </location>
</feature>
<protein>
    <recommendedName>
        <fullName evidence="4">3'-5' exonuclease domain-containing protein</fullName>
    </recommendedName>
</protein>
<evidence type="ECO:0000256" key="1">
    <source>
        <dbReference type="ARBA" id="ARBA00022722"/>
    </source>
</evidence>
<dbReference type="Gramene" id="KQJ96004">
    <property type="protein sequence ID" value="KQJ96004"/>
    <property type="gene ID" value="BRADI_3g20170v3"/>
</dbReference>
<dbReference type="GO" id="GO:0008408">
    <property type="term" value="F:3'-5' exonuclease activity"/>
    <property type="evidence" value="ECO:0000318"/>
    <property type="project" value="GO_Central"/>
</dbReference>
<dbReference type="CDD" id="cd06141">
    <property type="entry name" value="WRN_exo"/>
    <property type="match status" value="1"/>
</dbReference>